<dbReference type="Proteomes" id="UP001164713">
    <property type="component" value="Chromosome"/>
</dbReference>
<gene>
    <name evidence="1" type="ORF">O0R52_13265</name>
</gene>
<organism evidence="1 2">
    <name type="scientific">Bacillus halotolerans</name>
    <dbReference type="NCBI Taxonomy" id="260554"/>
    <lineage>
        <taxon>Bacteria</taxon>
        <taxon>Bacillati</taxon>
        <taxon>Bacillota</taxon>
        <taxon>Bacilli</taxon>
        <taxon>Bacillales</taxon>
        <taxon>Bacillaceae</taxon>
        <taxon>Bacillus</taxon>
    </lineage>
</organism>
<keyword evidence="2" id="KW-1185">Reference proteome</keyword>
<reference evidence="1" key="1">
    <citation type="submission" date="2022-12" db="EMBL/GenBank/DDBJ databases">
        <title>Genomic of Bacillus halotolerans.</title>
        <authorList>
            <person name="Xu G."/>
            <person name="Ding Y."/>
        </authorList>
    </citation>
    <scope>NUCLEOTIDE SEQUENCE</scope>
    <source>
        <strain evidence="1">B13</strain>
    </source>
</reference>
<evidence type="ECO:0000313" key="1">
    <source>
        <dbReference type="EMBL" id="WAT23389.1"/>
    </source>
</evidence>
<protein>
    <submittedName>
        <fullName evidence="1">Sulfurtransferase</fullName>
    </submittedName>
</protein>
<sequence length="118" mass="13936">MNYLVIAFLIIFVITIATYRRYYPIVGISCIHKDKLEAMDMTILDIRHYNDVPTFSDDIILNIPYAYLKRFYLEIPRDKIHIIAHDRVELNLGVRFLKNKGIHVNSYELATCKCKNKL</sequence>
<accession>A0ABY7I636</accession>
<proteinExistence type="predicted"/>
<evidence type="ECO:0000313" key="2">
    <source>
        <dbReference type="Proteomes" id="UP001164713"/>
    </source>
</evidence>
<dbReference type="EMBL" id="CP114066">
    <property type="protein sequence ID" value="WAT23389.1"/>
    <property type="molecule type" value="Genomic_DNA"/>
</dbReference>
<name>A0ABY7I636_9BACI</name>